<feature type="region of interest" description="Disordered" evidence="1">
    <location>
        <begin position="271"/>
        <end position="290"/>
    </location>
</feature>
<dbReference type="Proteomes" id="UP000053577">
    <property type="component" value="Unassembled WGS sequence"/>
</dbReference>
<evidence type="ECO:0000256" key="1">
    <source>
        <dbReference type="SAM" id="MobiDB-lite"/>
    </source>
</evidence>
<comment type="caution">
    <text evidence="3">The sequence shown here is derived from an EMBL/GenBank/DDBJ whole genome shotgun (WGS) entry which is preliminary data.</text>
</comment>
<dbReference type="EMBL" id="JGYD01000011">
    <property type="protein sequence ID" value="KSV18419.1"/>
    <property type="molecule type" value="Genomic_DNA"/>
</dbReference>
<feature type="region of interest" description="Disordered" evidence="1">
    <location>
        <begin position="111"/>
        <end position="132"/>
    </location>
</feature>
<dbReference type="RefSeq" id="WP_058292372.1">
    <property type="nucleotide sequence ID" value="NZ_JGYD01000011.1"/>
</dbReference>
<feature type="region of interest" description="Disordered" evidence="1">
    <location>
        <begin position="43"/>
        <end position="70"/>
    </location>
</feature>
<feature type="compositionally biased region" description="Basic and acidic residues" evidence="1">
    <location>
        <begin position="44"/>
        <end position="67"/>
    </location>
</feature>
<dbReference type="PROSITE" id="PS50157">
    <property type="entry name" value="ZINC_FINGER_C2H2_2"/>
    <property type="match status" value="1"/>
</dbReference>
<protein>
    <recommendedName>
        <fullName evidence="2">C2H2-type domain-containing protein</fullName>
    </recommendedName>
</protein>
<dbReference type="PATRIC" id="fig|61435.5.peg.636"/>
<dbReference type="PROSITE" id="PS00028">
    <property type="entry name" value="ZINC_FINGER_C2H2_1"/>
    <property type="match status" value="1"/>
</dbReference>
<organism evidence="3 4">
    <name type="scientific">Dehalococcoides mccartyi</name>
    <dbReference type="NCBI Taxonomy" id="61435"/>
    <lineage>
        <taxon>Bacteria</taxon>
        <taxon>Bacillati</taxon>
        <taxon>Chloroflexota</taxon>
        <taxon>Dehalococcoidia</taxon>
        <taxon>Dehalococcoidales</taxon>
        <taxon>Dehalococcoidaceae</taxon>
        <taxon>Dehalococcoides</taxon>
    </lineage>
</organism>
<evidence type="ECO:0000313" key="4">
    <source>
        <dbReference type="Proteomes" id="UP000053577"/>
    </source>
</evidence>
<dbReference type="InterPro" id="IPR013087">
    <property type="entry name" value="Znf_C2H2_type"/>
</dbReference>
<dbReference type="AlphaFoldDB" id="A0A0V8M3S4"/>
<gene>
    <name evidence="3" type="ORF">DA01_03170</name>
</gene>
<proteinExistence type="predicted"/>
<sequence length="290" mass="32211">MVKCGICGREFPTAQALGGHVKNAHNHEQGKELIENTIVQEQGSDEHNGTGEPQEHSIDKGSEKSEEPSLAEQIRSYLKQGYSVSQLRDQFGFKETTIRQEIEKMVPPEGNQLVKAGDSKDDGLPVMRKMGGGMEVTTPEAVLRRYMDGSEREQIELRGMMKLRAAMLMVMDLVNIQKAAAEADARRLEPVLRLMKETREEQDAAAARAKASSYEMAREAAQEAVGGVMNYIEDKIPKAPLPKTVDEAYAKRIDKVMDMVWGMMEQQMFPGRQAGGVPEGWESEQQKGGV</sequence>
<reference evidence="3 4" key="1">
    <citation type="journal article" date="2015" name="Sci. Rep.">
        <title>A comparative genomics and reductive dehalogenase gene transcription study of two chloroethene-respiring bacteria, Dehalococcoides mccartyi strains MB and 11a.</title>
        <authorList>
            <person name="Low A."/>
            <person name="Shen Z."/>
            <person name="Cheng D."/>
            <person name="Rogers M.J."/>
            <person name="Lee P.K."/>
            <person name="He J."/>
        </authorList>
    </citation>
    <scope>NUCLEOTIDE SEQUENCE [LARGE SCALE GENOMIC DNA]</scope>
    <source>
        <strain evidence="3 4">MB</strain>
    </source>
</reference>
<evidence type="ECO:0000259" key="2">
    <source>
        <dbReference type="PROSITE" id="PS50157"/>
    </source>
</evidence>
<name>A0A0V8M3S4_9CHLR</name>
<accession>A0A0V8M3S4</accession>
<evidence type="ECO:0000313" key="3">
    <source>
        <dbReference type="EMBL" id="KSV18419.1"/>
    </source>
</evidence>
<feature type="domain" description="C2H2-type" evidence="2">
    <location>
        <begin position="2"/>
        <end position="30"/>
    </location>
</feature>
<dbReference type="OrthoDB" id="166457at2"/>